<evidence type="ECO:0000256" key="8">
    <source>
        <dbReference type="ARBA" id="ARBA00010941"/>
    </source>
</evidence>
<dbReference type="GO" id="GO:0020037">
    <property type="term" value="F:heme binding"/>
    <property type="evidence" value="ECO:0007669"/>
    <property type="project" value="InterPro"/>
</dbReference>
<dbReference type="Pfam" id="PF00735">
    <property type="entry name" value="Septin"/>
    <property type="match status" value="2"/>
</dbReference>
<dbReference type="Gene3D" id="1.10.630.10">
    <property type="entry name" value="Cytochrome P450"/>
    <property type="match status" value="1"/>
</dbReference>
<organism evidence="33">
    <name type="scientific">Camponotus floridanus</name>
    <name type="common">Florida carpenter ant</name>
    <dbReference type="NCBI Taxonomy" id="104421"/>
    <lineage>
        <taxon>Eukaryota</taxon>
        <taxon>Metazoa</taxon>
        <taxon>Ecdysozoa</taxon>
        <taxon>Arthropoda</taxon>
        <taxon>Hexapoda</taxon>
        <taxon>Insecta</taxon>
        <taxon>Pterygota</taxon>
        <taxon>Neoptera</taxon>
        <taxon>Endopterygota</taxon>
        <taxon>Hymenoptera</taxon>
        <taxon>Apocrita</taxon>
        <taxon>Aculeata</taxon>
        <taxon>Formicoidea</taxon>
        <taxon>Formicidae</taxon>
        <taxon>Formicinae</taxon>
        <taxon>Camponotus</taxon>
    </lineage>
</organism>
<keyword evidence="23" id="KW-0131">Cell cycle</keyword>
<evidence type="ECO:0000256" key="21">
    <source>
        <dbReference type="ARBA" id="ARBA00023242"/>
    </source>
</evidence>
<evidence type="ECO:0000256" key="13">
    <source>
        <dbReference type="ARBA" id="ARBA00022723"/>
    </source>
</evidence>
<dbReference type="GO" id="GO:0005506">
    <property type="term" value="F:iron ion binding"/>
    <property type="evidence" value="ECO:0007669"/>
    <property type="project" value="InterPro"/>
</dbReference>
<evidence type="ECO:0000313" key="33">
    <source>
        <dbReference type="Proteomes" id="UP000000311"/>
    </source>
</evidence>
<comment type="subcellular location">
    <subcellularLocation>
        <location evidence="5">Cell junction</location>
    </subcellularLocation>
    <subcellularLocation>
        <location evidence="4">Cytoplasm</location>
        <location evidence="4">Myofibril</location>
        <location evidence="4">Sarcomere</location>
        <location evidence="4">Z line</location>
    </subcellularLocation>
    <subcellularLocation>
        <location evidence="3">Nucleus</location>
    </subcellularLocation>
</comment>
<keyword evidence="20 30" id="KW-0342">GTP-binding</keyword>
<dbReference type="PRINTS" id="PR00115">
    <property type="entry name" value="F16BPHPHTASE"/>
</dbReference>
<evidence type="ECO:0000256" key="3">
    <source>
        <dbReference type="ARBA" id="ARBA00004123"/>
    </source>
</evidence>
<dbReference type="InterPro" id="IPR001128">
    <property type="entry name" value="Cyt_P450"/>
</dbReference>
<evidence type="ECO:0000256" key="20">
    <source>
        <dbReference type="ARBA" id="ARBA00023134"/>
    </source>
</evidence>
<keyword evidence="13" id="KW-0479">Metal-binding</keyword>
<evidence type="ECO:0000256" key="15">
    <source>
        <dbReference type="ARBA" id="ARBA00022801"/>
    </source>
</evidence>
<comment type="similarity">
    <text evidence="8 29">Belongs to the FBPase class 1 family.</text>
</comment>
<protein>
    <recommendedName>
        <fullName evidence="26">Fructose-1,6-bisphosphatase isozyme 2</fullName>
        <ecNumber evidence="9">3.1.3.11</ecNumber>
    </recommendedName>
    <alternativeName>
        <fullName evidence="27">D-fructose-1,6-bisphosphate 1-phosphohydrolase 2</fullName>
    </alternativeName>
    <alternativeName>
        <fullName evidence="28">Muscle FBPase</fullName>
    </alternativeName>
</protein>
<evidence type="ECO:0000256" key="14">
    <source>
        <dbReference type="ARBA" id="ARBA00022741"/>
    </source>
</evidence>
<evidence type="ECO:0000256" key="29">
    <source>
        <dbReference type="RuleBase" id="RU000508"/>
    </source>
</evidence>
<keyword evidence="16" id="KW-0106">Calcium</keyword>
<dbReference type="Pfam" id="PF00067">
    <property type="entry name" value="p450"/>
    <property type="match status" value="1"/>
</dbReference>
<feature type="domain" description="Septin-type G" evidence="31">
    <location>
        <begin position="1127"/>
        <end position="1400"/>
    </location>
</feature>
<dbReference type="PROSITE" id="PS51719">
    <property type="entry name" value="G_SEPTIN"/>
    <property type="match status" value="2"/>
</dbReference>
<evidence type="ECO:0000256" key="12">
    <source>
        <dbReference type="ARBA" id="ARBA00022618"/>
    </source>
</evidence>
<dbReference type="Pfam" id="PF00316">
    <property type="entry name" value="FBPase"/>
    <property type="match status" value="1"/>
</dbReference>
<dbReference type="GO" id="GO:0042132">
    <property type="term" value="F:fructose 1,6-bisphosphate 1-phosphatase activity"/>
    <property type="evidence" value="ECO:0007669"/>
    <property type="project" value="UniProtKB-EC"/>
</dbReference>
<dbReference type="GO" id="GO:0005525">
    <property type="term" value="F:GTP binding"/>
    <property type="evidence" value="ECO:0007669"/>
    <property type="project" value="UniProtKB-KW"/>
</dbReference>
<evidence type="ECO:0000256" key="16">
    <source>
        <dbReference type="ARBA" id="ARBA00022837"/>
    </source>
</evidence>
<keyword evidence="18" id="KW-0965">Cell junction</keyword>
<dbReference type="FunFam" id="3.30.540.10:FF:000005">
    <property type="entry name" value="Fructose-1,6-bisphosphatase isozyme 2"/>
    <property type="match status" value="1"/>
</dbReference>
<accession>E1ZZZ1</accession>
<dbReference type="GO" id="GO:0005634">
    <property type="term" value="C:nucleus"/>
    <property type="evidence" value="ECO:0007669"/>
    <property type="project" value="UniProtKB-SubCell"/>
</dbReference>
<evidence type="ECO:0000256" key="6">
    <source>
        <dbReference type="ARBA" id="ARBA00004742"/>
    </source>
</evidence>
<evidence type="ECO:0000256" key="25">
    <source>
        <dbReference type="ARBA" id="ARBA00038670"/>
    </source>
</evidence>
<comment type="pathway">
    <text evidence="6">Carbohydrate biosynthesis; gluconeogenesis.</text>
</comment>
<dbReference type="FunFam" id="3.40.190.80:FF:000001">
    <property type="entry name" value="Fructose-1,6-bisphosphatase class 1"/>
    <property type="match status" value="1"/>
</dbReference>
<comment type="similarity">
    <text evidence="30">Belongs to the TRAFAC class TrmE-Era-EngA-EngB-Septin-like GTPase superfamily. Septin GTPase family.</text>
</comment>
<evidence type="ECO:0000256" key="26">
    <source>
        <dbReference type="ARBA" id="ARBA00040321"/>
    </source>
</evidence>
<keyword evidence="12" id="KW-0132">Cell division</keyword>
<gene>
    <name evidence="32" type="ORF">EAG_11390</name>
</gene>
<dbReference type="PIRSF" id="PIRSF000904">
    <property type="entry name" value="FBPtase_SBPase"/>
    <property type="match status" value="1"/>
</dbReference>
<dbReference type="PIRSF" id="PIRSF500210">
    <property type="entry name" value="FBPtase"/>
    <property type="match status" value="1"/>
</dbReference>
<dbReference type="Gene3D" id="3.40.190.80">
    <property type="match status" value="1"/>
</dbReference>
<evidence type="ECO:0000256" key="27">
    <source>
        <dbReference type="ARBA" id="ARBA00042757"/>
    </source>
</evidence>
<evidence type="ECO:0000256" key="17">
    <source>
        <dbReference type="ARBA" id="ARBA00022842"/>
    </source>
</evidence>
<comment type="subunit">
    <text evidence="25">Homotetramer. Interacts with ALDOA; the interaction blocks inhibition by physiological concentrations of AMP and reduces inhibition by Ca(2+). Interacts with alpha-actinin and F-actin.</text>
</comment>
<dbReference type="HAMAP" id="MF_01855">
    <property type="entry name" value="FBPase_class1"/>
    <property type="match status" value="1"/>
</dbReference>
<comment type="similarity">
    <text evidence="7">Belongs to the cytochrome P450 family.</text>
</comment>
<dbReference type="GO" id="GO:0006094">
    <property type="term" value="P:gluconeogenesis"/>
    <property type="evidence" value="ECO:0007669"/>
    <property type="project" value="UniProtKB-UniPathway"/>
</dbReference>
<dbReference type="SUPFAM" id="SSF56655">
    <property type="entry name" value="Carbohydrate phosphatase"/>
    <property type="match status" value="1"/>
</dbReference>
<dbReference type="UniPathway" id="UPA00138"/>
<dbReference type="OrthoDB" id="416553at2759"/>
<comment type="catalytic activity">
    <reaction evidence="1">
        <text>beta-D-fructose 1,6-bisphosphate + H2O = beta-D-fructose 6-phosphate + phosphate</text>
        <dbReference type="Rhea" id="RHEA:11064"/>
        <dbReference type="ChEBI" id="CHEBI:15377"/>
        <dbReference type="ChEBI" id="CHEBI:32966"/>
        <dbReference type="ChEBI" id="CHEBI:43474"/>
        <dbReference type="ChEBI" id="CHEBI:57634"/>
        <dbReference type="EC" id="3.1.3.11"/>
    </reaction>
</comment>
<evidence type="ECO:0000256" key="30">
    <source>
        <dbReference type="RuleBase" id="RU004560"/>
    </source>
</evidence>
<keyword evidence="19" id="KW-0560">Oxidoreductase</keyword>
<keyword evidence="17" id="KW-0460">Magnesium</keyword>
<dbReference type="Gene3D" id="3.30.540.10">
    <property type="entry name" value="Fructose-1,6-Bisphosphatase, subunit A, domain 1"/>
    <property type="match status" value="2"/>
</dbReference>
<evidence type="ECO:0000256" key="22">
    <source>
        <dbReference type="ARBA" id="ARBA00023277"/>
    </source>
</evidence>
<dbReference type="GO" id="GO:0030018">
    <property type="term" value="C:Z disc"/>
    <property type="evidence" value="ECO:0007669"/>
    <property type="project" value="UniProtKB-SubCell"/>
</dbReference>
<comment type="function">
    <text evidence="24">Catalyzes the hydrolysis of fructose 1,6-bisphosphate to fructose 6-phosphate in the presence of divalent cations and probably participates in glycogen synthesis from carbohydrate precursors, such as lactate.</text>
</comment>
<evidence type="ECO:0000256" key="7">
    <source>
        <dbReference type="ARBA" id="ARBA00010617"/>
    </source>
</evidence>
<keyword evidence="21" id="KW-0539">Nucleus</keyword>
<evidence type="ECO:0000256" key="10">
    <source>
        <dbReference type="ARBA" id="ARBA00022490"/>
    </source>
</evidence>
<dbReference type="InterPro" id="IPR000146">
    <property type="entry name" value="FBPase_class-1"/>
</dbReference>
<reference evidence="32 33" key="1">
    <citation type="journal article" date="2010" name="Science">
        <title>Genomic comparison of the ants Camponotus floridanus and Harpegnathos saltator.</title>
        <authorList>
            <person name="Bonasio R."/>
            <person name="Zhang G."/>
            <person name="Ye C."/>
            <person name="Mutti N.S."/>
            <person name="Fang X."/>
            <person name="Qin N."/>
            <person name="Donahue G."/>
            <person name="Yang P."/>
            <person name="Li Q."/>
            <person name="Li C."/>
            <person name="Zhang P."/>
            <person name="Huang Z."/>
            <person name="Berger S.L."/>
            <person name="Reinberg D."/>
            <person name="Wang J."/>
            <person name="Liebig J."/>
        </authorList>
    </citation>
    <scope>NUCLEOTIDE SEQUENCE [LARGE SCALE GENOMIC DNA]</scope>
    <source>
        <strain evidence="33">C129</strain>
    </source>
</reference>
<feature type="domain" description="Septin-type G" evidence="31">
    <location>
        <begin position="402"/>
        <end position="473"/>
    </location>
</feature>
<name>E1ZZZ1_CAMFO</name>
<dbReference type="InterPro" id="IPR016491">
    <property type="entry name" value="Septin"/>
</dbReference>
<dbReference type="Pfam" id="PF18913">
    <property type="entry name" value="FBPase_C"/>
    <property type="match status" value="1"/>
</dbReference>
<evidence type="ECO:0000256" key="2">
    <source>
        <dbReference type="ARBA" id="ARBA00001946"/>
    </source>
</evidence>
<keyword evidence="10" id="KW-0963">Cytoplasm</keyword>
<dbReference type="NCBIfam" id="NF006778">
    <property type="entry name" value="PRK09293.1-1"/>
    <property type="match status" value="1"/>
</dbReference>
<comment type="cofactor">
    <cofactor evidence="2">
        <name>Mg(2+)</name>
        <dbReference type="ChEBI" id="CHEBI:18420"/>
    </cofactor>
</comment>
<dbReference type="GO" id="GO:0004497">
    <property type="term" value="F:monooxygenase activity"/>
    <property type="evidence" value="ECO:0007669"/>
    <property type="project" value="UniProtKB-KW"/>
</dbReference>
<dbReference type="PROSITE" id="PS00124">
    <property type="entry name" value="FBPASE"/>
    <property type="match status" value="1"/>
</dbReference>
<dbReference type="EC" id="3.1.3.11" evidence="9"/>
<dbReference type="CDD" id="cd00354">
    <property type="entry name" value="FBPase"/>
    <property type="match status" value="1"/>
</dbReference>
<keyword evidence="15 29" id="KW-0378">Hydrolase</keyword>
<evidence type="ECO:0000313" key="32">
    <source>
        <dbReference type="EMBL" id="EFN73231.1"/>
    </source>
</evidence>
<dbReference type="FunFam" id="3.40.50.300:FF:000064">
    <property type="entry name" value="Septin 4"/>
    <property type="match status" value="1"/>
</dbReference>
<evidence type="ECO:0000256" key="5">
    <source>
        <dbReference type="ARBA" id="ARBA00004282"/>
    </source>
</evidence>
<keyword evidence="33" id="KW-1185">Reference proteome</keyword>
<evidence type="ECO:0000256" key="9">
    <source>
        <dbReference type="ARBA" id="ARBA00013093"/>
    </source>
</evidence>
<evidence type="ECO:0000256" key="1">
    <source>
        <dbReference type="ARBA" id="ARBA00001273"/>
    </source>
</evidence>
<dbReference type="InterPro" id="IPR027417">
    <property type="entry name" value="P-loop_NTPase"/>
</dbReference>
<dbReference type="CDD" id="cd01850">
    <property type="entry name" value="CDC_Septin"/>
    <property type="match status" value="1"/>
</dbReference>
<dbReference type="InterPro" id="IPR033391">
    <property type="entry name" value="FBPase_N"/>
</dbReference>
<dbReference type="InterPro" id="IPR030379">
    <property type="entry name" value="G_SEPTIN_dom"/>
</dbReference>
<dbReference type="InterPro" id="IPR036396">
    <property type="entry name" value="Cyt_P450_sf"/>
</dbReference>
<dbReference type="InterPro" id="IPR028343">
    <property type="entry name" value="FBPtase"/>
</dbReference>
<keyword evidence="11" id="KW-0597">Phosphoprotein</keyword>
<evidence type="ECO:0000256" key="24">
    <source>
        <dbReference type="ARBA" id="ARBA00037516"/>
    </source>
</evidence>
<evidence type="ECO:0000256" key="18">
    <source>
        <dbReference type="ARBA" id="ARBA00022949"/>
    </source>
</evidence>
<dbReference type="Gene3D" id="3.40.50.300">
    <property type="entry name" value="P-loop containing nucleotide triphosphate hydrolases"/>
    <property type="match status" value="2"/>
</dbReference>
<dbReference type="GO" id="GO:0051301">
    <property type="term" value="P:cell division"/>
    <property type="evidence" value="ECO:0007669"/>
    <property type="project" value="UniProtKB-KW"/>
</dbReference>
<evidence type="ECO:0000256" key="4">
    <source>
        <dbReference type="ARBA" id="ARBA00004216"/>
    </source>
</evidence>
<evidence type="ECO:0000256" key="23">
    <source>
        <dbReference type="ARBA" id="ARBA00023306"/>
    </source>
</evidence>
<dbReference type="Proteomes" id="UP000000311">
    <property type="component" value="Unassembled WGS sequence"/>
</dbReference>
<proteinExistence type="inferred from homology"/>
<dbReference type="SUPFAM" id="SSF48264">
    <property type="entry name" value="Cytochrome P450"/>
    <property type="match status" value="1"/>
</dbReference>
<evidence type="ECO:0000256" key="19">
    <source>
        <dbReference type="ARBA" id="ARBA00023033"/>
    </source>
</evidence>
<dbReference type="InParanoid" id="E1ZZZ1"/>
<dbReference type="GO" id="GO:0070161">
    <property type="term" value="C:anchoring junction"/>
    <property type="evidence" value="ECO:0007669"/>
    <property type="project" value="UniProtKB-SubCell"/>
</dbReference>
<dbReference type="InterPro" id="IPR044015">
    <property type="entry name" value="FBPase_C_dom"/>
</dbReference>
<evidence type="ECO:0000256" key="28">
    <source>
        <dbReference type="ARBA" id="ARBA00043165"/>
    </source>
</evidence>
<keyword evidence="19" id="KW-0503">Monooxygenase</keyword>
<dbReference type="PANTHER" id="PTHR18884">
    <property type="entry name" value="SEPTIN"/>
    <property type="match status" value="1"/>
</dbReference>
<dbReference type="CDD" id="cd11054">
    <property type="entry name" value="CYP24A1-like"/>
    <property type="match status" value="1"/>
</dbReference>
<dbReference type="SUPFAM" id="SSF52540">
    <property type="entry name" value="P-loop containing nucleoside triphosphate hydrolases"/>
    <property type="match status" value="2"/>
</dbReference>
<evidence type="ECO:0000256" key="11">
    <source>
        <dbReference type="ARBA" id="ARBA00022553"/>
    </source>
</evidence>
<keyword evidence="22 29" id="KW-0119">Carbohydrate metabolism</keyword>
<dbReference type="STRING" id="104421.E1ZZZ1"/>
<dbReference type="GO" id="GO:0016705">
    <property type="term" value="F:oxidoreductase activity, acting on paired donors, with incorporation or reduction of molecular oxygen"/>
    <property type="evidence" value="ECO:0007669"/>
    <property type="project" value="InterPro"/>
</dbReference>
<evidence type="ECO:0000259" key="31">
    <source>
        <dbReference type="PROSITE" id="PS51719"/>
    </source>
</evidence>
<dbReference type="EMBL" id="GL435531">
    <property type="protein sequence ID" value="EFN73231.1"/>
    <property type="molecule type" value="Genomic_DNA"/>
</dbReference>
<sequence>MDSDCMTLTRFVLAEQRKVPTATGDLTQLLNSVQTAVKAVSSAVRKAGIANMYGIAGNTNVQGEEVKKLDVLSNELFINMLTSSFATCVLVSEENQHAIEVETEKRGKYIVCFDPLDGSSNIDCLVSVGSIFGIYKKPEQSGDTAVSQATTLQPGRNLIAAGYALYGSATMIVLSIGRGVNGFMYDPAIGEFILTERNIRMPDRGNIYSINEGNESIWDSSIKEYIRSKKYPTSGKPYSARYVGSMVADVHRTIKYGGIFLYPASKSNPNGKLRLLYECVPMAFIIKEAGGLATNGKIDILDIVPENIHQRSPIFLGSKDDVNDVMARARPTIDRPVDSAPAQVDRTNRGIHEPPSALVRLVDVYAYGRRIEASLDAIMSGDRDYIGFATLPEQVHRKSVKRSFEFTLMMLDETGLGKSTLINSLFLGDLYKDRRIPDATERAAKPTSIEKKTMDTEERGIRLRLTIVDTPGLLSRVQRYVKSAYGGHDKTKKENDLLEQALPTENIPGPRATFLFGNWIRFVPHIGEYGTYDMAGNTNAQLRELRDRYGDIVKLDGLRNGQAYILLFSSELCEKMYRMESMWSTRISIESLRYYCTNEENIYALAHLRSKQNDLLLASQGTIWRDFRSKDDSYMLEPQIIKTHITQINDITDEFMQKMQQLRQLRRMTWEMPEDFRDELYKWSLESTCSIALDCRLGCLESILAGNSEPQIMINCMHDLSDVMYRMNILPSLWKKYNTQNFMKWFRVVDTVNRIAIKHIEQAEAKLRETTRDDDTNLHDRSILEKLLRLDKLTAHIMALEILMSGIDTIGNVAGAMLYYIASNPHKQNILFVELLSALPDTTTPITYEILNRMRYTKACIKETLRMFPITVNNIKNMYTDVCIGGYKIPAGFDVVACHSVIPTEPKQFLQPHKYIPERWLRDDTDFPSAKQAHSYEFMPVGFGSGSCLIQRFAMMQLEILLIKRRFQSRLSRAEPGNPAPLTGFFATLFRPHAMTSKDIIDSDCMTLMRFVLAEQRKVPTATGDLTQLLNSVQIIVKAVSSTVRKTGIAKTRARPTIDRPVDSAPAQVDRTNRGIHEPPSALVRLVDVYAYGRRIEASLDAIMSGDRDYIGFATLPEQVHRKSVKRSFEFTLMMLDETDLGKSTLINSLFLGDLYKDRRIPDAAERVAKTTSIEKKTMDIEERGVRLRLTIVDTPGFGDAVNCEDTWKACSAYIDEQFRQYFTDESGLNRKNIQDNRVHCCLYFIPPYGHGLRQIDLEVLRRLHRKVNVVPVIAKADTLTTHEVKKLKERILADIEEHEIQIYQFPDCDSDEDEEFKQQDKELKACIPFAIVGSSTVLEVAGRKVRGRQYPWGVVEVENPKHSDFVKLRTMLISTHMQDLKDVTQDVHYENFRAQCISQISQQAIRERSKLKRDSGPHFENSISDTDRLLLQKDEEIRRMQDILAQMQEKLKATGQVGGGVGLRGRVGSLGNDLDSADVEKKRNSIIDV</sequence>
<keyword evidence="14 30" id="KW-0547">Nucleotide-binding</keyword>
<dbReference type="InterPro" id="IPR020548">
    <property type="entry name" value="Fructose_bisphosphatase_AS"/>
</dbReference>